<feature type="region of interest" description="Disordered" evidence="4">
    <location>
        <begin position="361"/>
        <end position="380"/>
    </location>
</feature>
<evidence type="ECO:0000313" key="6">
    <source>
        <dbReference type="Proteomes" id="UP000002866"/>
    </source>
</evidence>
<dbReference type="InParanoid" id="I2GXA9"/>
<evidence type="ECO:0000313" key="5">
    <source>
        <dbReference type="EMBL" id="CCH58761.1"/>
    </source>
</evidence>
<dbReference type="GO" id="GO:0035861">
    <property type="term" value="C:site of double-strand break"/>
    <property type="evidence" value="ECO:0007669"/>
    <property type="project" value="TreeGrafter"/>
</dbReference>
<dbReference type="KEGG" id="tbl:TBLA_0A09780"/>
<dbReference type="eggNOG" id="ENOG502RA7D">
    <property type="taxonomic scope" value="Eukaryota"/>
</dbReference>
<dbReference type="GO" id="GO:0006289">
    <property type="term" value="P:nucleotide-excision repair"/>
    <property type="evidence" value="ECO:0007669"/>
    <property type="project" value="TreeGrafter"/>
</dbReference>
<organism evidence="5 6">
    <name type="scientific">Henningerozyma blattae (strain ATCC 34711 / CBS 6284 / DSM 70876 / NBRC 10599 / NRRL Y-10934 / UCD 77-7)</name>
    <name type="common">Yeast</name>
    <name type="synonym">Tetrapisispora blattae</name>
    <dbReference type="NCBI Taxonomy" id="1071380"/>
    <lineage>
        <taxon>Eukaryota</taxon>
        <taxon>Fungi</taxon>
        <taxon>Dikarya</taxon>
        <taxon>Ascomycota</taxon>
        <taxon>Saccharomycotina</taxon>
        <taxon>Saccharomycetes</taxon>
        <taxon>Saccharomycetales</taxon>
        <taxon>Saccharomycetaceae</taxon>
        <taxon>Henningerozyma</taxon>
    </lineage>
</organism>
<dbReference type="Proteomes" id="UP000002866">
    <property type="component" value="Chromosome 1"/>
</dbReference>
<evidence type="ECO:0000256" key="1">
    <source>
        <dbReference type="ARBA" id="ARBA00004123"/>
    </source>
</evidence>
<keyword evidence="2" id="KW-0539">Nucleus</keyword>
<dbReference type="InterPro" id="IPR007150">
    <property type="entry name" value="HUS1/Mec3"/>
</dbReference>
<dbReference type="AlphaFoldDB" id="I2GXA9"/>
<dbReference type="PANTHER" id="PTHR12900:SF0">
    <property type="entry name" value="CHECKPOINT PROTEIN"/>
    <property type="match status" value="1"/>
</dbReference>
<evidence type="ECO:0000256" key="4">
    <source>
        <dbReference type="SAM" id="MobiDB-lite"/>
    </source>
</evidence>
<keyword evidence="3" id="KW-0175">Coiled coil</keyword>
<dbReference type="OMA" id="EPQVWCK"/>
<dbReference type="GO" id="GO:0000724">
    <property type="term" value="P:double-strand break repair via homologous recombination"/>
    <property type="evidence" value="ECO:0007669"/>
    <property type="project" value="TreeGrafter"/>
</dbReference>
<accession>I2GXA9</accession>
<feature type="compositionally biased region" description="Polar residues" evidence="4">
    <location>
        <begin position="321"/>
        <end position="335"/>
    </location>
</feature>
<sequence length="528" mass="60439">MKLKLALNASESPEDYKLLKTTLQTVASLRKTAVLRFNDERLIIISTPKSLTTSSSTILHGDTGQLWCTIPNDVFKLYVIKSARDKNCITMEYNCESLLNVFKRYDKVMNQGYASNMTIKLQNMPEWNIQPNLESNPNATHRSNPIQALGITFDEYVVTNSVNTKNDDIETTKRRQKDNKDDSTSNNNVTLATNKKVLHSFQIPVKLLLKSQDEKIKEPLIDYKQLMMYKLPPVSGIFGNAFKSFIRRIDRYSTVNHIRLCGIQKNKGKNNINEYENIQDSIENVDIELKTIVNELDWNLDITWNGPLEPIFQEVSNESQMSQTNDLNATPNEYTRSPHKSPMKSPIKSPIKITTKDTEPVENPFKFTKPLTKTGESDTGYDSLRIEESRMSSWGHGNESSEDTEIANGTMNNDEMDIDHVPDNHLDSREEYEDASKIVEEAEQENAKIHEVYIRSKDWKVCSRLYVAFEEIVLAIYHDTSCILHCALDRGSIEDTGDTDGISRNNTNNEKVRERGQIIYYIARSKPL</sequence>
<name>I2GXA9_HENB6</name>
<dbReference type="GO" id="GO:0003677">
    <property type="term" value="F:DNA binding"/>
    <property type="evidence" value="ECO:0007669"/>
    <property type="project" value="EnsemblFungi"/>
</dbReference>
<dbReference type="FunCoup" id="I2GXA9">
    <property type="interactions" value="246"/>
</dbReference>
<dbReference type="OrthoDB" id="419537at2759"/>
<protein>
    <submittedName>
        <fullName evidence="5">Uncharacterized protein</fullName>
    </submittedName>
</protein>
<gene>
    <name evidence="5" type="primary">TBLA0A09780</name>
    <name evidence="5" type="ORF">TBLA_0A09780</name>
</gene>
<proteinExistence type="predicted"/>
<evidence type="ECO:0000256" key="3">
    <source>
        <dbReference type="SAM" id="Coils"/>
    </source>
</evidence>
<dbReference type="GO" id="GO:0000722">
    <property type="term" value="P:telomere maintenance via recombination"/>
    <property type="evidence" value="ECO:0007669"/>
    <property type="project" value="EnsemblFungi"/>
</dbReference>
<dbReference type="GeneID" id="14492718"/>
<dbReference type="Pfam" id="PF04005">
    <property type="entry name" value="Hus1"/>
    <property type="match status" value="1"/>
</dbReference>
<dbReference type="GO" id="GO:0031509">
    <property type="term" value="P:subtelomeric heterochromatin formation"/>
    <property type="evidence" value="ECO:0007669"/>
    <property type="project" value="EnsemblFungi"/>
</dbReference>
<dbReference type="PANTHER" id="PTHR12900">
    <property type="entry name" value="MITOTIC AND DNA DAMAGE CHECKPOINT PROTEIN HUS1"/>
    <property type="match status" value="1"/>
</dbReference>
<dbReference type="STRING" id="1071380.I2GXA9"/>
<dbReference type="GO" id="GO:0044778">
    <property type="term" value="P:meiotic DNA integrity checkpoint signaling"/>
    <property type="evidence" value="ECO:0007669"/>
    <property type="project" value="TreeGrafter"/>
</dbReference>
<evidence type="ECO:0000256" key="2">
    <source>
        <dbReference type="ARBA" id="ARBA00023242"/>
    </source>
</evidence>
<feature type="coiled-coil region" evidence="3">
    <location>
        <begin position="425"/>
        <end position="452"/>
    </location>
</feature>
<feature type="region of interest" description="Disordered" evidence="4">
    <location>
        <begin position="167"/>
        <end position="188"/>
    </location>
</feature>
<feature type="compositionally biased region" description="Basic and acidic residues" evidence="4">
    <location>
        <begin position="167"/>
        <end position="183"/>
    </location>
</feature>
<reference evidence="5 6" key="1">
    <citation type="journal article" date="2011" name="Proc. Natl. Acad. Sci. U.S.A.">
        <title>Evolutionary erosion of yeast sex chromosomes by mating-type switching accidents.</title>
        <authorList>
            <person name="Gordon J.L."/>
            <person name="Armisen D."/>
            <person name="Proux-Wera E."/>
            <person name="Oheigeartaigh S.S."/>
            <person name="Byrne K.P."/>
            <person name="Wolfe K.H."/>
        </authorList>
    </citation>
    <scope>NUCLEOTIDE SEQUENCE [LARGE SCALE GENOMIC DNA]</scope>
    <source>
        <strain evidence="6">ATCC 34711 / CBS 6284 / DSM 70876 / NBRC 10599 / NRRL Y-10934 / UCD 77-7</strain>
    </source>
</reference>
<dbReference type="GO" id="GO:0031573">
    <property type="term" value="P:mitotic intra-S DNA damage checkpoint signaling"/>
    <property type="evidence" value="ECO:0007669"/>
    <property type="project" value="TreeGrafter"/>
</dbReference>
<dbReference type="GO" id="GO:0033314">
    <property type="term" value="P:mitotic DNA replication checkpoint signaling"/>
    <property type="evidence" value="ECO:0007669"/>
    <property type="project" value="TreeGrafter"/>
</dbReference>
<dbReference type="GO" id="GO:0030896">
    <property type="term" value="C:checkpoint clamp complex"/>
    <property type="evidence" value="ECO:0007669"/>
    <property type="project" value="EnsemblFungi"/>
</dbReference>
<dbReference type="HOGENOM" id="CLU_597417_0_0_1"/>
<dbReference type="EMBL" id="HE806316">
    <property type="protein sequence ID" value="CCH58761.1"/>
    <property type="molecule type" value="Genomic_DNA"/>
</dbReference>
<keyword evidence="6" id="KW-1185">Reference proteome</keyword>
<dbReference type="RefSeq" id="XP_004178280.1">
    <property type="nucleotide sequence ID" value="XM_004178232.1"/>
</dbReference>
<dbReference type="GO" id="GO:0000781">
    <property type="term" value="C:chromosome, telomeric region"/>
    <property type="evidence" value="ECO:0007669"/>
    <property type="project" value="GOC"/>
</dbReference>
<feature type="region of interest" description="Disordered" evidence="4">
    <location>
        <begin position="321"/>
        <end position="350"/>
    </location>
</feature>
<dbReference type="Gene3D" id="3.70.10.10">
    <property type="match status" value="1"/>
</dbReference>
<comment type="subcellular location">
    <subcellularLocation>
        <location evidence="1">Nucleus</location>
    </subcellularLocation>
</comment>